<dbReference type="GeneID" id="17303757"/>
<dbReference type="Proteomes" id="UP000011087">
    <property type="component" value="Unassembled WGS sequence"/>
</dbReference>
<dbReference type="PROSITE" id="PS50004">
    <property type="entry name" value="C2"/>
    <property type="match status" value="1"/>
</dbReference>
<dbReference type="Gene3D" id="2.60.40.150">
    <property type="entry name" value="C2 domain"/>
    <property type="match status" value="1"/>
</dbReference>
<reference evidence="2 4" key="1">
    <citation type="journal article" date="2012" name="Nature">
        <title>Algal genomes reveal evolutionary mosaicism and the fate of nucleomorphs.</title>
        <authorList>
            <consortium name="DOE Joint Genome Institute"/>
            <person name="Curtis B.A."/>
            <person name="Tanifuji G."/>
            <person name="Burki F."/>
            <person name="Gruber A."/>
            <person name="Irimia M."/>
            <person name="Maruyama S."/>
            <person name="Arias M.C."/>
            <person name="Ball S.G."/>
            <person name="Gile G.H."/>
            <person name="Hirakawa Y."/>
            <person name="Hopkins J.F."/>
            <person name="Kuo A."/>
            <person name="Rensing S.A."/>
            <person name="Schmutz J."/>
            <person name="Symeonidi A."/>
            <person name="Elias M."/>
            <person name="Eveleigh R.J."/>
            <person name="Herman E.K."/>
            <person name="Klute M.J."/>
            <person name="Nakayama T."/>
            <person name="Obornik M."/>
            <person name="Reyes-Prieto A."/>
            <person name="Armbrust E.V."/>
            <person name="Aves S.J."/>
            <person name="Beiko R.G."/>
            <person name="Coutinho P."/>
            <person name="Dacks J.B."/>
            <person name="Durnford D.G."/>
            <person name="Fast N.M."/>
            <person name="Green B.R."/>
            <person name="Grisdale C.J."/>
            <person name="Hempel F."/>
            <person name="Henrissat B."/>
            <person name="Hoppner M.P."/>
            <person name="Ishida K."/>
            <person name="Kim E."/>
            <person name="Koreny L."/>
            <person name="Kroth P.G."/>
            <person name="Liu Y."/>
            <person name="Malik S.B."/>
            <person name="Maier U.G."/>
            <person name="McRose D."/>
            <person name="Mock T."/>
            <person name="Neilson J.A."/>
            <person name="Onodera N.T."/>
            <person name="Poole A.M."/>
            <person name="Pritham E.J."/>
            <person name="Richards T.A."/>
            <person name="Rocap G."/>
            <person name="Roy S.W."/>
            <person name="Sarai C."/>
            <person name="Schaack S."/>
            <person name="Shirato S."/>
            <person name="Slamovits C.H."/>
            <person name="Spencer D.F."/>
            <person name="Suzuki S."/>
            <person name="Worden A.Z."/>
            <person name="Zauner S."/>
            <person name="Barry K."/>
            <person name="Bell C."/>
            <person name="Bharti A.K."/>
            <person name="Crow J.A."/>
            <person name="Grimwood J."/>
            <person name="Kramer R."/>
            <person name="Lindquist E."/>
            <person name="Lucas S."/>
            <person name="Salamov A."/>
            <person name="McFadden G.I."/>
            <person name="Lane C.E."/>
            <person name="Keeling P.J."/>
            <person name="Gray M.W."/>
            <person name="Grigoriev I.V."/>
            <person name="Archibald J.M."/>
        </authorList>
    </citation>
    <scope>NUCLEOTIDE SEQUENCE</scope>
    <source>
        <strain evidence="2 4">CCMP2712</strain>
    </source>
</reference>
<dbReference type="RefSeq" id="XP_005834127.1">
    <property type="nucleotide sequence ID" value="XM_005834070.1"/>
</dbReference>
<accession>L1JFP3</accession>
<dbReference type="EnsemblProtists" id="EKX47147">
    <property type="protein sequence ID" value="EKX47147"/>
    <property type="gene ID" value="GUITHDRAFT_107058"/>
</dbReference>
<dbReference type="InterPro" id="IPR035892">
    <property type="entry name" value="C2_domain_sf"/>
</dbReference>
<evidence type="ECO:0000259" key="1">
    <source>
        <dbReference type="PROSITE" id="PS50004"/>
    </source>
</evidence>
<sequence>MKRLLFGSEKALPSLAVPPIRKNDHDDDAMSYDTVSGDLTYSSDGEGQAASGSFLFSVVVLDGKRFPAGRSGRIKPRVHLQFSCPGYFSQIAATTSQSTTWPVWREGFIFATPAENIKDISIMRHAMVMVLIEDELSNRLLGQSWVSLEEVVSQRKIDKEYHFCPTMEANPSLRLVLTAIDESCVHPSVSQYGKPIRSLRSKLGAVFHPTRTRLVADLADEMNQVDCKGTVSLLKIIDCGTYADEDD</sequence>
<dbReference type="HOGENOM" id="CLU_1126297_0_0_1"/>
<gene>
    <name evidence="2" type="ORF">GUITHDRAFT_107058</name>
</gene>
<keyword evidence="4" id="KW-1185">Reference proteome</keyword>
<proteinExistence type="predicted"/>
<dbReference type="KEGG" id="gtt:GUITHDRAFT_107058"/>
<dbReference type="SUPFAM" id="SSF49562">
    <property type="entry name" value="C2 domain (Calcium/lipid-binding domain, CaLB)"/>
    <property type="match status" value="1"/>
</dbReference>
<evidence type="ECO:0000313" key="4">
    <source>
        <dbReference type="Proteomes" id="UP000011087"/>
    </source>
</evidence>
<name>L1JFP3_GUITC</name>
<evidence type="ECO:0000313" key="3">
    <source>
        <dbReference type="EnsemblProtists" id="EKX47147"/>
    </source>
</evidence>
<feature type="domain" description="C2" evidence="1">
    <location>
        <begin position="35"/>
        <end position="161"/>
    </location>
</feature>
<protein>
    <recommendedName>
        <fullName evidence="1">C2 domain-containing protein</fullName>
    </recommendedName>
</protein>
<dbReference type="PaxDb" id="55529-EKX47147"/>
<organism evidence="2">
    <name type="scientific">Guillardia theta (strain CCMP2712)</name>
    <name type="common">Cryptophyte</name>
    <dbReference type="NCBI Taxonomy" id="905079"/>
    <lineage>
        <taxon>Eukaryota</taxon>
        <taxon>Cryptophyceae</taxon>
        <taxon>Pyrenomonadales</taxon>
        <taxon>Geminigeraceae</taxon>
        <taxon>Guillardia</taxon>
    </lineage>
</organism>
<reference evidence="3" key="3">
    <citation type="submission" date="2016-03" db="UniProtKB">
        <authorList>
            <consortium name="EnsemblProtists"/>
        </authorList>
    </citation>
    <scope>IDENTIFICATION</scope>
</reference>
<reference evidence="4" key="2">
    <citation type="submission" date="2012-11" db="EMBL/GenBank/DDBJ databases">
        <authorList>
            <person name="Kuo A."/>
            <person name="Curtis B.A."/>
            <person name="Tanifuji G."/>
            <person name="Burki F."/>
            <person name="Gruber A."/>
            <person name="Irimia M."/>
            <person name="Maruyama S."/>
            <person name="Arias M.C."/>
            <person name="Ball S.G."/>
            <person name="Gile G.H."/>
            <person name="Hirakawa Y."/>
            <person name="Hopkins J.F."/>
            <person name="Rensing S.A."/>
            <person name="Schmutz J."/>
            <person name="Symeonidi A."/>
            <person name="Elias M."/>
            <person name="Eveleigh R.J."/>
            <person name="Herman E.K."/>
            <person name="Klute M.J."/>
            <person name="Nakayama T."/>
            <person name="Obornik M."/>
            <person name="Reyes-Prieto A."/>
            <person name="Armbrust E.V."/>
            <person name="Aves S.J."/>
            <person name="Beiko R.G."/>
            <person name="Coutinho P."/>
            <person name="Dacks J.B."/>
            <person name="Durnford D.G."/>
            <person name="Fast N.M."/>
            <person name="Green B.R."/>
            <person name="Grisdale C."/>
            <person name="Hempe F."/>
            <person name="Henrissat B."/>
            <person name="Hoppner M.P."/>
            <person name="Ishida K.-I."/>
            <person name="Kim E."/>
            <person name="Koreny L."/>
            <person name="Kroth P.G."/>
            <person name="Liu Y."/>
            <person name="Malik S.-B."/>
            <person name="Maier U.G."/>
            <person name="McRose D."/>
            <person name="Mock T."/>
            <person name="Neilson J.A."/>
            <person name="Onodera N.T."/>
            <person name="Poole A.M."/>
            <person name="Pritham E.J."/>
            <person name="Richards T.A."/>
            <person name="Rocap G."/>
            <person name="Roy S.W."/>
            <person name="Sarai C."/>
            <person name="Schaack S."/>
            <person name="Shirato S."/>
            <person name="Slamovits C.H."/>
            <person name="Spencer D.F."/>
            <person name="Suzuki S."/>
            <person name="Worden A.Z."/>
            <person name="Zauner S."/>
            <person name="Barry K."/>
            <person name="Bell C."/>
            <person name="Bharti A.K."/>
            <person name="Crow J.A."/>
            <person name="Grimwood J."/>
            <person name="Kramer R."/>
            <person name="Lindquist E."/>
            <person name="Lucas S."/>
            <person name="Salamov A."/>
            <person name="McFadden G.I."/>
            <person name="Lane C.E."/>
            <person name="Keeling P.J."/>
            <person name="Gray M.W."/>
            <person name="Grigoriev I.V."/>
            <person name="Archibald J.M."/>
        </authorList>
    </citation>
    <scope>NUCLEOTIDE SEQUENCE</scope>
    <source>
        <strain evidence="4">CCMP2712</strain>
    </source>
</reference>
<dbReference type="InterPro" id="IPR000008">
    <property type="entry name" value="C2_dom"/>
</dbReference>
<evidence type="ECO:0000313" key="2">
    <source>
        <dbReference type="EMBL" id="EKX47147.1"/>
    </source>
</evidence>
<dbReference type="EMBL" id="JH992991">
    <property type="protein sequence ID" value="EKX47147.1"/>
    <property type="molecule type" value="Genomic_DNA"/>
</dbReference>
<dbReference type="AlphaFoldDB" id="L1JFP3"/>